<name>A0A8C2QKB9_CRIGR</name>
<dbReference type="PANTHER" id="PTHR14569:SF0">
    <property type="entry name" value="LYMPHOCYTE ANTIGEN 6 FAMILY MEMBER G6E"/>
    <property type="match status" value="1"/>
</dbReference>
<dbReference type="GO" id="GO:0045202">
    <property type="term" value="C:synapse"/>
    <property type="evidence" value="ECO:0007669"/>
    <property type="project" value="GOC"/>
</dbReference>
<feature type="domain" description="Activin types I and II receptor" evidence="5">
    <location>
        <begin position="39"/>
        <end position="134"/>
    </location>
</feature>
<evidence type="ECO:0000256" key="4">
    <source>
        <dbReference type="SAM" id="SignalP"/>
    </source>
</evidence>
<dbReference type="PANTHER" id="PTHR14569">
    <property type="entry name" value="LYMPHOCYTE ANTIGEN 6 FAMILY MEMBER G6E"/>
    <property type="match status" value="1"/>
</dbReference>
<dbReference type="GO" id="GO:0030549">
    <property type="term" value="F:acetylcholine receptor activator activity"/>
    <property type="evidence" value="ECO:0007669"/>
    <property type="project" value="Ensembl"/>
</dbReference>
<accession>A0A8C2QKB9</accession>
<reference evidence="6" key="1">
    <citation type="submission" date="2025-08" db="UniProtKB">
        <authorList>
            <consortium name="Ensembl"/>
        </authorList>
    </citation>
    <scope>IDENTIFICATION</scope>
</reference>
<dbReference type="GO" id="GO:0033130">
    <property type="term" value="F:acetylcholine receptor binding"/>
    <property type="evidence" value="ECO:0007669"/>
    <property type="project" value="Ensembl"/>
</dbReference>
<dbReference type="GO" id="GO:0002029">
    <property type="term" value="P:desensitization of G protein-coupled receptor signaling pathway"/>
    <property type="evidence" value="ECO:0007669"/>
    <property type="project" value="Ensembl"/>
</dbReference>
<proteinExistence type="predicted"/>
<dbReference type="SUPFAM" id="SSF57302">
    <property type="entry name" value="Snake toxin-like"/>
    <property type="match status" value="1"/>
</dbReference>
<keyword evidence="2 4" id="KW-0732">Signal</keyword>
<dbReference type="GO" id="GO:0095500">
    <property type="term" value="P:acetylcholine receptor signaling pathway"/>
    <property type="evidence" value="ECO:0007669"/>
    <property type="project" value="Ensembl"/>
</dbReference>
<dbReference type="Gene3D" id="2.10.60.10">
    <property type="entry name" value="CD59"/>
    <property type="match status" value="1"/>
</dbReference>
<dbReference type="InterPro" id="IPR039700">
    <property type="entry name" value="Ly6g6e"/>
</dbReference>
<dbReference type="Pfam" id="PF01064">
    <property type="entry name" value="Activin_recp"/>
    <property type="match status" value="1"/>
</dbReference>
<sequence length="159" mass="17405">MGPSRAFLCILFLSGALGLTTSSTRGRLQCYACSFAKPCYPVLTECQEDEVCGVSVGTSGRTLVQWPFFGWLLTSLSCHPTSVSLCPIDQKKEDVIERKGCLPRAQCPLLGHAIYWSQSYALRHHCCEQDLCNTAPSGRLPSLPLATLLLLAWGAHIFL</sequence>
<evidence type="ECO:0000259" key="5">
    <source>
        <dbReference type="Pfam" id="PF01064"/>
    </source>
</evidence>
<comment type="subcellular location">
    <subcellularLocation>
        <location evidence="1">Membrane</location>
    </subcellularLocation>
</comment>
<organism evidence="6 7">
    <name type="scientific">Cricetulus griseus</name>
    <name type="common">Chinese hamster</name>
    <name type="synonym">Cricetulus barabensis griseus</name>
    <dbReference type="NCBI Taxonomy" id="10029"/>
    <lineage>
        <taxon>Eukaryota</taxon>
        <taxon>Metazoa</taxon>
        <taxon>Chordata</taxon>
        <taxon>Craniata</taxon>
        <taxon>Vertebrata</taxon>
        <taxon>Euteleostomi</taxon>
        <taxon>Mammalia</taxon>
        <taxon>Eutheria</taxon>
        <taxon>Euarchontoglires</taxon>
        <taxon>Glires</taxon>
        <taxon>Rodentia</taxon>
        <taxon>Myomorpha</taxon>
        <taxon>Muroidea</taxon>
        <taxon>Cricetidae</taxon>
        <taxon>Cricetinae</taxon>
        <taxon>Cricetulus</taxon>
    </lineage>
</organism>
<evidence type="ECO:0000256" key="1">
    <source>
        <dbReference type="ARBA" id="ARBA00004370"/>
    </source>
</evidence>
<feature type="signal peptide" evidence="4">
    <location>
        <begin position="1"/>
        <end position="18"/>
    </location>
</feature>
<feature type="chain" id="PRO_5034267199" evidence="4">
    <location>
        <begin position="19"/>
        <end position="159"/>
    </location>
</feature>
<keyword evidence="3" id="KW-0472">Membrane</keyword>
<evidence type="ECO:0000256" key="2">
    <source>
        <dbReference type="ARBA" id="ARBA00022729"/>
    </source>
</evidence>
<evidence type="ECO:0000313" key="7">
    <source>
        <dbReference type="Proteomes" id="UP000694386"/>
    </source>
</evidence>
<dbReference type="InterPro" id="IPR045860">
    <property type="entry name" value="Snake_toxin-like_sf"/>
</dbReference>
<dbReference type="Ensembl" id="ENSCGRT00001022309.1">
    <property type="protein sequence ID" value="ENSCGRP00001018065.1"/>
    <property type="gene ID" value="ENSCGRG00001017928.1"/>
</dbReference>
<protein>
    <submittedName>
        <fullName evidence="6">Lymphocyte antigen 6 family member G6E</fullName>
    </submittedName>
</protein>
<dbReference type="InterPro" id="IPR000472">
    <property type="entry name" value="Activin_recp"/>
</dbReference>
<reference evidence="6" key="2">
    <citation type="submission" date="2025-09" db="UniProtKB">
        <authorList>
            <consortium name="Ensembl"/>
        </authorList>
    </citation>
    <scope>IDENTIFICATION</scope>
</reference>
<dbReference type="GO" id="GO:0005886">
    <property type="term" value="C:plasma membrane"/>
    <property type="evidence" value="ECO:0007669"/>
    <property type="project" value="Ensembl"/>
</dbReference>
<evidence type="ECO:0000256" key="3">
    <source>
        <dbReference type="ARBA" id="ARBA00023136"/>
    </source>
</evidence>
<evidence type="ECO:0000313" key="6">
    <source>
        <dbReference type="Ensembl" id="ENSCGRP00001018065.1"/>
    </source>
</evidence>
<dbReference type="GO" id="GO:0004675">
    <property type="term" value="F:transmembrane receptor protein serine/threonine kinase activity"/>
    <property type="evidence" value="ECO:0007669"/>
    <property type="project" value="InterPro"/>
</dbReference>
<dbReference type="Proteomes" id="UP000694386">
    <property type="component" value="Unplaced"/>
</dbReference>
<gene>
    <name evidence="6" type="primary">LOC100770851</name>
</gene>
<dbReference type="AlphaFoldDB" id="A0A8C2QKB9"/>